<dbReference type="Pfam" id="PF00072">
    <property type="entry name" value="Response_reg"/>
    <property type="match status" value="1"/>
</dbReference>
<dbReference type="InterPro" id="IPR000160">
    <property type="entry name" value="GGDEF_dom"/>
</dbReference>
<dbReference type="Gene3D" id="3.30.70.270">
    <property type="match status" value="1"/>
</dbReference>
<feature type="domain" description="GGDEF" evidence="4">
    <location>
        <begin position="172"/>
        <end position="305"/>
    </location>
</feature>
<dbReference type="SUPFAM" id="SSF141868">
    <property type="entry name" value="EAL domain-like"/>
    <property type="match status" value="1"/>
</dbReference>
<dbReference type="Proteomes" id="UP000683511">
    <property type="component" value="Chromosome"/>
</dbReference>
<proteinExistence type="predicted"/>
<dbReference type="SMART" id="SM00267">
    <property type="entry name" value="GGDEF"/>
    <property type="match status" value="1"/>
</dbReference>
<dbReference type="Gene3D" id="3.40.50.2300">
    <property type="match status" value="1"/>
</dbReference>
<dbReference type="NCBIfam" id="TIGR00254">
    <property type="entry name" value="GGDEF"/>
    <property type="match status" value="1"/>
</dbReference>
<dbReference type="InterPro" id="IPR001633">
    <property type="entry name" value="EAL_dom"/>
</dbReference>
<keyword evidence="1" id="KW-0597">Phosphoprotein</keyword>
<evidence type="ECO:0000313" key="5">
    <source>
        <dbReference type="EMBL" id="QXE26556.1"/>
    </source>
</evidence>
<evidence type="ECO:0000313" key="6">
    <source>
        <dbReference type="Proteomes" id="UP000683511"/>
    </source>
</evidence>
<dbReference type="InterPro" id="IPR035919">
    <property type="entry name" value="EAL_sf"/>
</dbReference>
<dbReference type="AlphaFoldDB" id="A0A975TD13"/>
<dbReference type="InterPro" id="IPR050706">
    <property type="entry name" value="Cyclic-di-GMP_PDE-like"/>
</dbReference>
<evidence type="ECO:0000259" key="3">
    <source>
        <dbReference type="PROSITE" id="PS50883"/>
    </source>
</evidence>
<evidence type="ECO:0000256" key="1">
    <source>
        <dbReference type="PROSITE-ProRule" id="PRU00169"/>
    </source>
</evidence>
<dbReference type="PROSITE" id="PS50887">
    <property type="entry name" value="GGDEF"/>
    <property type="match status" value="1"/>
</dbReference>
<dbReference type="RefSeq" id="WP_190605418.1">
    <property type="nucleotide sequence ID" value="NZ_CP021056.1"/>
</dbReference>
<dbReference type="Pfam" id="PF00990">
    <property type="entry name" value="GGDEF"/>
    <property type="match status" value="1"/>
</dbReference>
<feature type="domain" description="EAL" evidence="3">
    <location>
        <begin position="316"/>
        <end position="572"/>
    </location>
</feature>
<dbReference type="InterPro" id="IPR043128">
    <property type="entry name" value="Rev_trsase/Diguanyl_cyclase"/>
</dbReference>
<dbReference type="CDD" id="cd01948">
    <property type="entry name" value="EAL"/>
    <property type="match status" value="1"/>
</dbReference>
<name>A0A975TD13_9NOST</name>
<dbReference type="Pfam" id="PF00563">
    <property type="entry name" value="EAL"/>
    <property type="match status" value="1"/>
</dbReference>
<dbReference type="PANTHER" id="PTHR33121">
    <property type="entry name" value="CYCLIC DI-GMP PHOSPHODIESTERASE PDEF"/>
    <property type="match status" value="1"/>
</dbReference>
<dbReference type="SUPFAM" id="SSF52172">
    <property type="entry name" value="CheY-like"/>
    <property type="match status" value="1"/>
</dbReference>
<dbReference type="CDD" id="cd00156">
    <property type="entry name" value="REC"/>
    <property type="match status" value="1"/>
</dbReference>
<keyword evidence="6" id="KW-1185">Reference proteome</keyword>
<dbReference type="SMART" id="SM00448">
    <property type="entry name" value="REC"/>
    <property type="match status" value="1"/>
</dbReference>
<evidence type="ECO:0000259" key="4">
    <source>
        <dbReference type="PROSITE" id="PS50887"/>
    </source>
</evidence>
<dbReference type="GO" id="GO:0000160">
    <property type="term" value="P:phosphorelay signal transduction system"/>
    <property type="evidence" value="ECO:0007669"/>
    <property type="project" value="InterPro"/>
</dbReference>
<reference evidence="5" key="1">
    <citation type="submission" date="2017-04" db="EMBL/GenBank/DDBJ databases">
        <title>Genome deletions in a multicellular cyanobacterial endosymbiont for morphological adaptation in marine diatoms.</title>
        <authorList>
            <person name="Wang Y."/>
            <person name="Gao H."/>
            <person name="Li R."/>
            <person name="Xu X."/>
        </authorList>
    </citation>
    <scope>NUCLEOTIDE SEQUENCE</scope>
    <source>
        <strain evidence="5">FACHB 800</strain>
    </source>
</reference>
<accession>A0A975TD13</accession>
<dbReference type="GO" id="GO:0071111">
    <property type="term" value="F:cyclic-guanylate-specific phosphodiesterase activity"/>
    <property type="evidence" value="ECO:0007669"/>
    <property type="project" value="InterPro"/>
</dbReference>
<dbReference type="InterPro" id="IPR029787">
    <property type="entry name" value="Nucleotide_cyclase"/>
</dbReference>
<dbReference type="PANTHER" id="PTHR33121:SF70">
    <property type="entry name" value="SIGNALING PROTEIN YKOW"/>
    <property type="match status" value="1"/>
</dbReference>
<dbReference type="SUPFAM" id="SSF55073">
    <property type="entry name" value="Nucleotide cyclase"/>
    <property type="match status" value="1"/>
</dbReference>
<dbReference type="InterPro" id="IPR001789">
    <property type="entry name" value="Sig_transdc_resp-reg_receiver"/>
</dbReference>
<protein>
    <submittedName>
        <fullName evidence="5">Diguanylate cyclase GGDEF domain protein</fullName>
    </submittedName>
</protein>
<organism evidence="5 6">
    <name type="scientific">Richelia sinica FACHB-800</name>
    <dbReference type="NCBI Taxonomy" id="1357546"/>
    <lineage>
        <taxon>Bacteria</taxon>
        <taxon>Bacillati</taxon>
        <taxon>Cyanobacteriota</taxon>
        <taxon>Cyanophyceae</taxon>
        <taxon>Nostocales</taxon>
        <taxon>Nostocaceae</taxon>
        <taxon>Richelia</taxon>
    </lineage>
</organism>
<dbReference type="FunFam" id="3.20.20.450:FF:000001">
    <property type="entry name" value="Cyclic di-GMP phosphodiesterase yahA"/>
    <property type="match status" value="1"/>
</dbReference>
<dbReference type="PROSITE" id="PS50110">
    <property type="entry name" value="RESPONSE_REGULATORY"/>
    <property type="match status" value="1"/>
</dbReference>
<feature type="modified residue" description="4-aspartylphosphate" evidence="1">
    <location>
        <position position="58"/>
    </location>
</feature>
<feature type="domain" description="Response regulatory" evidence="2">
    <location>
        <begin position="7"/>
        <end position="123"/>
    </location>
</feature>
<gene>
    <name evidence="5" type="ORF">B6N60_05289</name>
</gene>
<evidence type="ECO:0000259" key="2">
    <source>
        <dbReference type="PROSITE" id="PS50110"/>
    </source>
</evidence>
<dbReference type="CDD" id="cd01949">
    <property type="entry name" value="GGDEF"/>
    <property type="match status" value="1"/>
</dbReference>
<dbReference type="InterPro" id="IPR011006">
    <property type="entry name" value="CheY-like_superfamily"/>
</dbReference>
<dbReference type="KEGG" id="rsin:B6N60_05289"/>
<dbReference type="SMART" id="SM00052">
    <property type="entry name" value="EAL"/>
    <property type="match status" value="1"/>
</dbReference>
<dbReference type="EMBL" id="CP021056">
    <property type="protein sequence ID" value="QXE26556.1"/>
    <property type="molecule type" value="Genomic_DNA"/>
</dbReference>
<dbReference type="PROSITE" id="PS50883">
    <property type="entry name" value="EAL"/>
    <property type="match status" value="1"/>
</dbReference>
<dbReference type="Gene3D" id="3.20.20.450">
    <property type="entry name" value="EAL domain"/>
    <property type="match status" value="1"/>
</dbReference>
<sequence>MTTHQIKVLIIEDNLDDVELLVLELESANYQVVYEQVETAQSLITALKYQQWDVILADYSMPKFSAIAALELVKRQEIDTPFIVVSGSIGEEIAVQLMKAGAHDYLLKQNLTRLAPAIERELREAKMRSERRLALETIEYLAFRDELTGLPNRNAFLNILQDKINNAQQDNLIFAVVFLDIDQYRTIKYGFGHLKSEQLLVEIAKRLEKQLRPGDCLARVGKDEFAFLLGNLPDVSAAEALANQVHQVIDPPLDLQGFVIYASVTIGVVDSTIGFVGPEDFLRAAEIANYTAKKNGIQSYSTVIYTQNMQKEALERLHMETELRLAISNQNLQLFYQPIVSLESWELVGFEALIRWQHPHLGWISPSQFIPLAEQTGLIIPLGEWILEAACRQLNIWQKELLNYLPLTVSVNLSGVQLNEPEVVPKIIEIHQSLDLHQVKLKLEITESKLMNNRQKVIPKLEELRAAGIQISIDDFGTGYSSLSYLQDLPIDTLKVDRSFVSGIGKDERNLGIMQAIITLAQTLDLDVIAEGLETIKQMDSLRFLGCDYGQGYLFSPPMPAHQVPKWLERNKNVNHFKLRALNQSI</sequence>